<evidence type="ECO:0000256" key="1">
    <source>
        <dbReference type="SAM" id="Phobius"/>
    </source>
</evidence>
<reference evidence="2" key="2">
    <citation type="journal article" date="2015" name="Data Brief">
        <title>Shoot transcriptome of the giant reed, Arundo donax.</title>
        <authorList>
            <person name="Barrero R.A."/>
            <person name="Guerrero F.D."/>
            <person name="Moolhuijzen P."/>
            <person name="Goolsby J.A."/>
            <person name="Tidwell J."/>
            <person name="Bellgard S.E."/>
            <person name="Bellgard M.I."/>
        </authorList>
    </citation>
    <scope>NUCLEOTIDE SEQUENCE</scope>
    <source>
        <tissue evidence="2">Shoot tissue taken approximately 20 cm above the soil surface</tissue>
    </source>
</reference>
<keyword evidence="1" id="KW-1133">Transmembrane helix</keyword>
<accession>A0A0A9A7K4</accession>
<keyword evidence="1" id="KW-0812">Transmembrane</keyword>
<protein>
    <submittedName>
        <fullName evidence="2">Uncharacterized protein</fullName>
    </submittedName>
</protein>
<reference evidence="2" key="1">
    <citation type="submission" date="2014-09" db="EMBL/GenBank/DDBJ databases">
        <authorList>
            <person name="Magalhaes I.L.F."/>
            <person name="Oliveira U."/>
            <person name="Santos F.R."/>
            <person name="Vidigal T.H.D.A."/>
            <person name="Brescovit A.D."/>
            <person name="Santos A.J."/>
        </authorList>
    </citation>
    <scope>NUCLEOTIDE SEQUENCE</scope>
    <source>
        <tissue evidence="2">Shoot tissue taken approximately 20 cm above the soil surface</tissue>
    </source>
</reference>
<sequence>MVHLMGCFQYLQLTCLVLLFFMRVLRIG</sequence>
<name>A0A0A9A7K4_ARUDO</name>
<feature type="transmembrane region" description="Helical" evidence="1">
    <location>
        <begin position="7"/>
        <end position="25"/>
    </location>
</feature>
<evidence type="ECO:0000313" key="2">
    <source>
        <dbReference type="EMBL" id="JAD44985.1"/>
    </source>
</evidence>
<keyword evidence="1" id="KW-0472">Membrane</keyword>
<dbReference type="EMBL" id="GBRH01252910">
    <property type="protein sequence ID" value="JAD44985.1"/>
    <property type="molecule type" value="Transcribed_RNA"/>
</dbReference>
<proteinExistence type="predicted"/>
<dbReference type="AlphaFoldDB" id="A0A0A9A7K4"/>
<organism evidence="2">
    <name type="scientific">Arundo donax</name>
    <name type="common">Giant reed</name>
    <name type="synonym">Donax arundinaceus</name>
    <dbReference type="NCBI Taxonomy" id="35708"/>
    <lineage>
        <taxon>Eukaryota</taxon>
        <taxon>Viridiplantae</taxon>
        <taxon>Streptophyta</taxon>
        <taxon>Embryophyta</taxon>
        <taxon>Tracheophyta</taxon>
        <taxon>Spermatophyta</taxon>
        <taxon>Magnoliopsida</taxon>
        <taxon>Liliopsida</taxon>
        <taxon>Poales</taxon>
        <taxon>Poaceae</taxon>
        <taxon>PACMAD clade</taxon>
        <taxon>Arundinoideae</taxon>
        <taxon>Arundineae</taxon>
        <taxon>Arundo</taxon>
    </lineage>
</organism>